<sequence>MGMARYGMVIDLNKCVGCGACVMACIAENRREQAFKAIAEGLPALENFKKRTYVNTYIVGTYPNVAVYYTHMICQHCENPPCVSVCPTGASFKTKDGIVLVDKTKCIGCEYCVQACPYGARFWDPYLRSIDKCTFCEHRLEKGMDPACVTTCPTGARLFGDLDDPNSAISKLVNSGATTVFKKEEGTKPKVFYILPMRKR</sequence>
<keyword evidence="4" id="KW-0411">Iron-sulfur</keyword>
<dbReference type="PANTHER" id="PTHR43177:SF3">
    <property type="entry name" value="PROTEIN NRFC HOMOLOG"/>
    <property type="match status" value="1"/>
</dbReference>
<dbReference type="KEGG" id="thb:N186_08440"/>
<dbReference type="InterPro" id="IPR017896">
    <property type="entry name" value="4Fe4S_Fe-S-bd"/>
</dbReference>
<dbReference type="GO" id="GO:0016491">
    <property type="term" value="F:oxidoreductase activity"/>
    <property type="evidence" value="ECO:0007669"/>
    <property type="project" value="UniProtKB-ARBA"/>
</dbReference>
<evidence type="ECO:0000256" key="4">
    <source>
        <dbReference type="ARBA" id="ARBA00023014"/>
    </source>
</evidence>
<gene>
    <name evidence="6" type="ORF">N186_08440</name>
</gene>
<dbReference type="CDD" id="cd10551">
    <property type="entry name" value="PsrB"/>
    <property type="match status" value="1"/>
</dbReference>
<evidence type="ECO:0000313" key="6">
    <source>
        <dbReference type="EMBL" id="AGT36026.1"/>
    </source>
</evidence>
<dbReference type="Gene3D" id="3.30.70.20">
    <property type="match status" value="2"/>
</dbReference>
<dbReference type="PROSITE" id="PS00198">
    <property type="entry name" value="4FE4S_FER_1"/>
    <property type="match status" value="1"/>
</dbReference>
<feature type="domain" description="4Fe-4S ferredoxin-type" evidence="5">
    <location>
        <begin position="97"/>
        <end position="126"/>
    </location>
</feature>
<keyword evidence="3" id="KW-0408">Iron</keyword>
<dbReference type="PROSITE" id="PS51379">
    <property type="entry name" value="4FE4S_FER_2"/>
    <property type="match status" value="2"/>
</dbReference>
<dbReference type="InterPro" id="IPR050954">
    <property type="entry name" value="ET_IronSulfur_Cluster-Binding"/>
</dbReference>
<dbReference type="HOGENOM" id="CLU_043374_1_1_2"/>
<dbReference type="EMBL" id="CP006646">
    <property type="protein sequence ID" value="AGT36026.1"/>
    <property type="molecule type" value="Genomic_DNA"/>
</dbReference>
<keyword evidence="1" id="KW-0004">4Fe-4S</keyword>
<keyword evidence="7" id="KW-1185">Reference proteome</keyword>
<dbReference type="Proteomes" id="UP000015543">
    <property type="component" value="Chromosome"/>
</dbReference>
<organism evidence="6 7">
    <name type="scientific">Thermofilum adornatum</name>
    <dbReference type="NCBI Taxonomy" id="1365176"/>
    <lineage>
        <taxon>Archaea</taxon>
        <taxon>Thermoproteota</taxon>
        <taxon>Thermoprotei</taxon>
        <taxon>Thermofilales</taxon>
        <taxon>Thermofilaceae</taxon>
        <taxon>Thermofilum</taxon>
    </lineage>
</organism>
<name>S5ZN63_9CREN</name>
<evidence type="ECO:0000256" key="2">
    <source>
        <dbReference type="ARBA" id="ARBA00022723"/>
    </source>
</evidence>
<keyword evidence="2" id="KW-0479">Metal-binding</keyword>
<evidence type="ECO:0000259" key="5">
    <source>
        <dbReference type="PROSITE" id="PS51379"/>
    </source>
</evidence>
<evidence type="ECO:0000313" key="7">
    <source>
        <dbReference type="Proteomes" id="UP000015543"/>
    </source>
</evidence>
<dbReference type="Pfam" id="PF13247">
    <property type="entry name" value="Fer4_11"/>
    <property type="match status" value="1"/>
</dbReference>
<protein>
    <recommendedName>
        <fullName evidence="5">4Fe-4S ferredoxin-type domain-containing protein</fullName>
    </recommendedName>
</protein>
<proteinExistence type="predicted"/>
<dbReference type="PATRIC" id="fig|1365176.7.peg.1670"/>
<dbReference type="AlphaFoldDB" id="S5ZN63"/>
<dbReference type="InterPro" id="IPR017900">
    <property type="entry name" value="4Fe4S_Fe_S_CS"/>
</dbReference>
<dbReference type="PANTHER" id="PTHR43177">
    <property type="entry name" value="PROTEIN NRFC"/>
    <property type="match status" value="1"/>
</dbReference>
<dbReference type="SUPFAM" id="SSF54862">
    <property type="entry name" value="4Fe-4S ferredoxins"/>
    <property type="match status" value="1"/>
</dbReference>
<dbReference type="GO" id="GO:0051539">
    <property type="term" value="F:4 iron, 4 sulfur cluster binding"/>
    <property type="evidence" value="ECO:0007669"/>
    <property type="project" value="UniProtKB-KW"/>
</dbReference>
<reference evidence="6 7" key="1">
    <citation type="journal article" date="2013" name="Genome Announc.">
        <title>Complete Genomic Sequence of 'Thermofilum adornatus' Strain 1910bT, a Hyperthermophilic Anaerobic Organotrophic Crenarchaeon.</title>
        <authorList>
            <person name="Dominova I.N."/>
            <person name="Kublanov I.V."/>
            <person name="Podosokorskaya O.A."/>
            <person name="Derbikova K.S."/>
            <person name="Patrushev M.V."/>
            <person name="Toshchakov S.V."/>
        </authorList>
    </citation>
    <scope>NUCLEOTIDE SEQUENCE [LARGE SCALE GENOMIC DNA]</scope>
    <source>
        <strain evidence="7">1910b</strain>
    </source>
</reference>
<dbReference type="Pfam" id="PF12797">
    <property type="entry name" value="Fer4_2"/>
    <property type="match status" value="1"/>
</dbReference>
<dbReference type="eggNOG" id="arCOG01500">
    <property type="taxonomic scope" value="Archaea"/>
</dbReference>
<evidence type="ECO:0000256" key="3">
    <source>
        <dbReference type="ARBA" id="ARBA00023004"/>
    </source>
</evidence>
<feature type="domain" description="4Fe-4S ferredoxin-type" evidence="5">
    <location>
        <begin position="6"/>
        <end position="35"/>
    </location>
</feature>
<dbReference type="GO" id="GO:0046872">
    <property type="term" value="F:metal ion binding"/>
    <property type="evidence" value="ECO:0007669"/>
    <property type="project" value="UniProtKB-KW"/>
</dbReference>
<accession>S5ZN63</accession>
<evidence type="ECO:0000256" key="1">
    <source>
        <dbReference type="ARBA" id="ARBA00022485"/>
    </source>
</evidence>